<feature type="region of interest" description="Disordered" evidence="1">
    <location>
        <begin position="1"/>
        <end position="23"/>
    </location>
</feature>
<reference evidence="3" key="1">
    <citation type="submission" date="2014-03" db="EMBL/GenBank/DDBJ databases">
        <authorList>
            <person name="Aksoy S."/>
            <person name="Warren W."/>
            <person name="Wilson R.K."/>
        </authorList>
    </citation>
    <scope>NUCLEOTIDE SEQUENCE [LARGE SCALE GENOMIC DNA]</scope>
    <source>
        <strain evidence="3">IAEA</strain>
    </source>
</reference>
<keyword evidence="3" id="KW-1185">Reference proteome</keyword>
<accession>A0A1B0AAY3</accession>
<dbReference type="PROSITE" id="PS51257">
    <property type="entry name" value="PROKAR_LIPOPROTEIN"/>
    <property type="match status" value="1"/>
</dbReference>
<dbReference type="AlphaFoldDB" id="A0A1B0AAY3"/>
<sequence>MEAKISLYSVGSSSSCSSSSSSSMAKESIKPLANDVKQNVVSKSFFNLYTHRGAPFKVTVRFANLDIDTKLLVSALSAKELSLHKTDLSGNEWEDCLLLLSIF</sequence>
<dbReference type="VEuPathDB" id="VectorBase:GPAI039757"/>
<proteinExistence type="predicted"/>
<organism evidence="2 3">
    <name type="scientific">Glossina pallidipes</name>
    <name type="common">Tsetse fly</name>
    <dbReference type="NCBI Taxonomy" id="7398"/>
    <lineage>
        <taxon>Eukaryota</taxon>
        <taxon>Metazoa</taxon>
        <taxon>Ecdysozoa</taxon>
        <taxon>Arthropoda</taxon>
        <taxon>Hexapoda</taxon>
        <taxon>Insecta</taxon>
        <taxon>Pterygota</taxon>
        <taxon>Neoptera</taxon>
        <taxon>Endopterygota</taxon>
        <taxon>Diptera</taxon>
        <taxon>Brachycera</taxon>
        <taxon>Muscomorpha</taxon>
        <taxon>Hippoboscoidea</taxon>
        <taxon>Glossinidae</taxon>
        <taxon>Glossina</taxon>
    </lineage>
</organism>
<reference evidence="2" key="2">
    <citation type="submission" date="2020-05" db="UniProtKB">
        <authorList>
            <consortium name="EnsemblMetazoa"/>
        </authorList>
    </citation>
    <scope>IDENTIFICATION</scope>
    <source>
        <strain evidence="2">IAEA</strain>
    </source>
</reference>
<evidence type="ECO:0000256" key="1">
    <source>
        <dbReference type="SAM" id="MobiDB-lite"/>
    </source>
</evidence>
<dbReference type="Proteomes" id="UP000092445">
    <property type="component" value="Unassembled WGS sequence"/>
</dbReference>
<evidence type="ECO:0000313" key="3">
    <source>
        <dbReference type="Proteomes" id="UP000092445"/>
    </source>
</evidence>
<evidence type="ECO:0000313" key="2">
    <source>
        <dbReference type="EnsemblMetazoa" id="GPAI039757-PA"/>
    </source>
</evidence>
<name>A0A1B0AAY3_GLOPL</name>
<dbReference type="EnsemblMetazoa" id="GPAI039757-RA">
    <property type="protein sequence ID" value="GPAI039757-PA"/>
    <property type="gene ID" value="GPAI039757"/>
</dbReference>
<protein>
    <submittedName>
        <fullName evidence="2">Uncharacterized protein</fullName>
    </submittedName>
</protein>